<dbReference type="EMBL" id="BMIK01000010">
    <property type="protein sequence ID" value="GGC34918.1"/>
    <property type="molecule type" value="Genomic_DNA"/>
</dbReference>
<feature type="domain" description="Putative beta-lactamase-inhibitor-like PepSY-like" evidence="1">
    <location>
        <begin position="56"/>
        <end position="143"/>
    </location>
</feature>
<evidence type="ECO:0000259" key="1">
    <source>
        <dbReference type="Pfam" id="PF11396"/>
    </source>
</evidence>
<dbReference type="PROSITE" id="PS51257">
    <property type="entry name" value="PROKAR_LIPOPROTEIN"/>
    <property type="match status" value="1"/>
</dbReference>
<dbReference type="Pfam" id="PF11396">
    <property type="entry name" value="PepSY_like"/>
    <property type="match status" value="2"/>
</dbReference>
<proteinExistence type="predicted"/>
<dbReference type="RefSeq" id="WP_188751893.1">
    <property type="nucleotide sequence ID" value="NZ_BMIK01000010.1"/>
</dbReference>
<evidence type="ECO:0000313" key="3">
    <source>
        <dbReference type="Proteomes" id="UP000597338"/>
    </source>
</evidence>
<sequence length="277" mass="31971">MYVNRYFTVAAVAGMMLTSCTNDDAVAPQNRAEENFRKKYPDATAVEWEREGTYFIAEFKVGSLEKEAWFDDRGSWKLTETDLPYADLPAEVKKAHEAGDFSAWTVDDVDVVEREGFETIFVLEVERGNTEYDLYYLADGTLVKAFPDDDTDNNYLPVVLSDKITQFLADRYPDYKVLDVDEDNGRIEVEFIHGSVNREAYFTTGGDWLRTETDMRITDVPEEITDVLGGSEYRLYRVDDVDFIETPEGNYYYFELERGELEAEIQIYENGELVVMK</sequence>
<dbReference type="Proteomes" id="UP000597338">
    <property type="component" value="Unassembled WGS sequence"/>
</dbReference>
<feature type="domain" description="Putative beta-lactamase-inhibitor-like PepSY-like" evidence="1">
    <location>
        <begin position="188"/>
        <end position="273"/>
    </location>
</feature>
<keyword evidence="3" id="KW-1185">Reference proteome</keyword>
<reference evidence="3" key="1">
    <citation type="journal article" date="2019" name="Int. J. Syst. Evol. Microbiol.">
        <title>The Global Catalogue of Microorganisms (GCM) 10K type strain sequencing project: providing services to taxonomists for standard genome sequencing and annotation.</title>
        <authorList>
            <consortium name="The Broad Institute Genomics Platform"/>
            <consortium name="The Broad Institute Genome Sequencing Center for Infectious Disease"/>
            <person name="Wu L."/>
            <person name="Ma J."/>
        </authorList>
    </citation>
    <scope>NUCLEOTIDE SEQUENCE [LARGE SCALE GENOMIC DNA]</scope>
    <source>
        <strain evidence="3">CGMCC 1.15342</strain>
    </source>
</reference>
<evidence type="ECO:0000313" key="2">
    <source>
        <dbReference type="EMBL" id="GGC34918.1"/>
    </source>
</evidence>
<gene>
    <name evidence="2" type="ORF">GCM10011386_28810</name>
</gene>
<name>A0ABQ1MBX8_9SPHI</name>
<protein>
    <recommendedName>
        <fullName evidence="1">Putative beta-lactamase-inhibitor-like PepSY-like domain-containing protein</fullName>
    </recommendedName>
</protein>
<comment type="caution">
    <text evidence="2">The sequence shown here is derived from an EMBL/GenBank/DDBJ whole genome shotgun (WGS) entry which is preliminary data.</text>
</comment>
<dbReference type="SUPFAM" id="SSF160574">
    <property type="entry name" value="BT0923-like"/>
    <property type="match status" value="2"/>
</dbReference>
<accession>A0ABQ1MBX8</accession>
<dbReference type="Gene3D" id="3.10.450.360">
    <property type="match status" value="2"/>
</dbReference>
<organism evidence="2 3">
    <name type="scientific">Parapedobacter defluvii</name>
    <dbReference type="NCBI Taxonomy" id="2045106"/>
    <lineage>
        <taxon>Bacteria</taxon>
        <taxon>Pseudomonadati</taxon>
        <taxon>Bacteroidota</taxon>
        <taxon>Sphingobacteriia</taxon>
        <taxon>Sphingobacteriales</taxon>
        <taxon>Sphingobacteriaceae</taxon>
        <taxon>Parapedobacter</taxon>
    </lineage>
</organism>
<dbReference type="InterPro" id="IPR021533">
    <property type="entry name" value="PepSY-like"/>
</dbReference>